<dbReference type="STRING" id="1793.AWC04_16500"/>
<dbReference type="AlphaFoldDB" id="A0A1X1R5G5"/>
<reference evidence="2 3" key="1">
    <citation type="submission" date="2016-01" db="EMBL/GenBank/DDBJ databases">
        <title>The new phylogeny of the genus Mycobacterium.</title>
        <authorList>
            <person name="Tarcisio F."/>
            <person name="Conor M."/>
            <person name="Antonella G."/>
            <person name="Elisabetta G."/>
            <person name="Giulia F.S."/>
            <person name="Sara T."/>
            <person name="Anna F."/>
            <person name="Clotilde B."/>
            <person name="Roberto B."/>
            <person name="Veronica D.S."/>
            <person name="Fabio R."/>
            <person name="Monica P."/>
            <person name="Olivier J."/>
            <person name="Enrico T."/>
            <person name="Nicola S."/>
        </authorList>
    </citation>
    <scope>NUCLEOTIDE SEQUENCE [LARGE SCALE GENOMIC DNA]</scope>
    <source>
        <strain evidence="2 3">DSM 44179</strain>
    </source>
</reference>
<comment type="caution">
    <text evidence="2">The sequence shown here is derived from an EMBL/GenBank/DDBJ whole genome shotgun (WGS) entry which is preliminary data.</text>
</comment>
<feature type="domain" description="PknH-like extracellular" evidence="1">
    <location>
        <begin position="55"/>
        <end position="240"/>
    </location>
</feature>
<name>A0A1X1R5G5_MYCFA</name>
<dbReference type="InterPro" id="IPR038232">
    <property type="entry name" value="PknH-like_Extracell_sf"/>
</dbReference>
<sequence>MVGSVLAALLVTALVIAGVSGKTVDGRAVADGQPATTTTATTATTSATPMPRALTVDGLPSLLSPPDQVARLVGVPSMRVGHRVQDLDEPNPGQSFSPAECIGARFSGMAAALGSSGQLGFYELRTKDDDSGAILVDQGALLYPSPAAAADALENYRALWRRCAGTVNTTESGRDYTIDVGPIVDAGDGISTLTTTAGVGDRFGQRGIAAKGPVLVDCQFLADQQPSADVAAVVRAILARIPA</sequence>
<protein>
    <recommendedName>
        <fullName evidence="1">PknH-like extracellular domain-containing protein</fullName>
    </recommendedName>
</protein>
<accession>A0A1X1R5G5</accession>
<dbReference type="Gene3D" id="3.40.1000.70">
    <property type="entry name" value="PknH-like extracellular domain"/>
    <property type="match status" value="1"/>
</dbReference>
<evidence type="ECO:0000313" key="3">
    <source>
        <dbReference type="Proteomes" id="UP000193484"/>
    </source>
</evidence>
<dbReference type="InterPro" id="IPR026954">
    <property type="entry name" value="PknH-like_Extracell"/>
</dbReference>
<gene>
    <name evidence="2" type="ORF">AWC04_16500</name>
</gene>
<dbReference type="EMBL" id="LQOJ01000051">
    <property type="protein sequence ID" value="ORU99815.1"/>
    <property type="molecule type" value="Genomic_DNA"/>
</dbReference>
<dbReference type="Pfam" id="PF14032">
    <property type="entry name" value="PknH_C"/>
    <property type="match status" value="1"/>
</dbReference>
<evidence type="ECO:0000259" key="1">
    <source>
        <dbReference type="Pfam" id="PF14032"/>
    </source>
</evidence>
<keyword evidence="3" id="KW-1185">Reference proteome</keyword>
<proteinExistence type="predicted"/>
<evidence type="ECO:0000313" key="2">
    <source>
        <dbReference type="EMBL" id="ORU99815.1"/>
    </source>
</evidence>
<dbReference type="Proteomes" id="UP000193484">
    <property type="component" value="Unassembled WGS sequence"/>
</dbReference>
<organism evidence="2 3">
    <name type="scientific">Mycolicibacterium fallax</name>
    <name type="common">Mycobacterium fallax</name>
    <dbReference type="NCBI Taxonomy" id="1793"/>
    <lineage>
        <taxon>Bacteria</taxon>
        <taxon>Bacillati</taxon>
        <taxon>Actinomycetota</taxon>
        <taxon>Actinomycetes</taxon>
        <taxon>Mycobacteriales</taxon>
        <taxon>Mycobacteriaceae</taxon>
        <taxon>Mycolicibacterium</taxon>
    </lineage>
</organism>